<dbReference type="RefSeq" id="WP_380431704.1">
    <property type="nucleotide sequence ID" value="NZ_JBHSAC010000052.1"/>
</dbReference>
<dbReference type="EMBL" id="JBHSAC010000052">
    <property type="protein sequence ID" value="MFC3932354.1"/>
    <property type="molecule type" value="Genomic_DNA"/>
</dbReference>
<proteinExistence type="predicted"/>
<evidence type="ECO:0000256" key="1">
    <source>
        <dbReference type="ARBA" id="ARBA00022801"/>
    </source>
</evidence>
<keyword evidence="1" id="KW-0378">Hydrolase</keyword>
<dbReference type="CDD" id="cd09079">
    <property type="entry name" value="RgfB-like"/>
    <property type="match status" value="1"/>
</dbReference>
<dbReference type="PANTHER" id="PTHR15822">
    <property type="entry name" value="TRAF AND TNF RECEPTOR-ASSOCIATED PROTEIN"/>
    <property type="match status" value="1"/>
</dbReference>
<organism evidence="3 4">
    <name type="scientific">Streptococcus dentapri</name>
    <dbReference type="NCBI Taxonomy" id="573564"/>
    <lineage>
        <taxon>Bacteria</taxon>
        <taxon>Bacillati</taxon>
        <taxon>Bacillota</taxon>
        <taxon>Bacilli</taxon>
        <taxon>Lactobacillales</taxon>
        <taxon>Streptococcaceae</taxon>
        <taxon>Streptococcus</taxon>
    </lineage>
</organism>
<dbReference type="InterPro" id="IPR036691">
    <property type="entry name" value="Endo/exonu/phosph_ase_sf"/>
</dbReference>
<gene>
    <name evidence="3" type="ORF">ACFOSE_06165</name>
</gene>
<dbReference type="Pfam" id="PF03372">
    <property type="entry name" value="Exo_endo_phos"/>
    <property type="match status" value="1"/>
</dbReference>
<dbReference type="InterPro" id="IPR005135">
    <property type="entry name" value="Endo/exonuclease/phosphatase"/>
</dbReference>
<feature type="domain" description="Endonuclease/exonuclease/phosphatase" evidence="2">
    <location>
        <begin position="17"/>
        <end position="254"/>
    </location>
</feature>
<dbReference type="Proteomes" id="UP001595901">
    <property type="component" value="Unassembled WGS sequence"/>
</dbReference>
<evidence type="ECO:0000313" key="3">
    <source>
        <dbReference type="EMBL" id="MFC3932354.1"/>
    </source>
</evidence>
<dbReference type="InterPro" id="IPR051547">
    <property type="entry name" value="TDP2-like"/>
</dbReference>
<keyword evidence="3" id="KW-0255">Endonuclease</keyword>
<keyword evidence="3" id="KW-0540">Nuclease</keyword>
<reference evidence="4" key="1">
    <citation type="journal article" date="2019" name="Int. J. Syst. Evol. Microbiol.">
        <title>The Global Catalogue of Microorganisms (GCM) 10K type strain sequencing project: providing services to taxonomists for standard genome sequencing and annotation.</title>
        <authorList>
            <consortium name="The Broad Institute Genomics Platform"/>
            <consortium name="The Broad Institute Genome Sequencing Center for Infectious Disease"/>
            <person name="Wu L."/>
            <person name="Ma J."/>
        </authorList>
    </citation>
    <scope>NUCLEOTIDE SEQUENCE [LARGE SCALE GENOMIC DNA]</scope>
    <source>
        <strain evidence="4">CCUG 58728</strain>
    </source>
</reference>
<dbReference type="PANTHER" id="PTHR15822:SF23">
    <property type="entry name" value="ENDONUCLEASE_EXONUCLEASE_PHOSPHATASE FAMILY PROTEIN"/>
    <property type="match status" value="1"/>
</dbReference>
<protein>
    <submittedName>
        <fullName evidence="3">Endonuclease/exonuclease/phosphatase family protein</fullName>
    </submittedName>
</protein>
<dbReference type="GO" id="GO:0004519">
    <property type="term" value="F:endonuclease activity"/>
    <property type="evidence" value="ECO:0007669"/>
    <property type="project" value="UniProtKB-KW"/>
</dbReference>
<dbReference type="Gene3D" id="3.60.10.10">
    <property type="entry name" value="Endonuclease/exonuclease/phosphatase"/>
    <property type="match status" value="1"/>
</dbReference>
<accession>A0ABV8D203</accession>
<comment type="caution">
    <text evidence="3">The sequence shown here is derived from an EMBL/GenBank/DDBJ whole genome shotgun (WGS) entry which is preliminary data.</text>
</comment>
<dbReference type="SUPFAM" id="SSF56219">
    <property type="entry name" value="DNase I-like"/>
    <property type="match status" value="1"/>
</dbReference>
<name>A0ABV8D203_9STRE</name>
<keyword evidence="4" id="KW-1185">Reference proteome</keyword>
<evidence type="ECO:0000259" key="2">
    <source>
        <dbReference type="Pfam" id="PF03372"/>
    </source>
</evidence>
<sequence>MNLLTLNVHAWLEEDQEAKIRYLADVIAEKDYDVIALQEVNQSISAPKVMGEVRSDNYGIVLLDLLKEKGITDYHYYWSPSHIGYDVYEEGVALLTRDKVLEVENFYTSKSQDMHTIDSRKIIKLQLEVDNQVLEIYSCHMNLPSSRIENQQDNLQRLVQHSDFSGLKIFLGDFNTDAIGSPQAYQVILDQGLLDTYQLAQEKDDGITASKAIDGWADQLEGKRLDYVFLNQERSVSASRVIFNNRYKQVVSDHFGLEVTINI</sequence>
<evidence type="ECO:0000313" key="4">
    <source>
        <dbReference type="Proteomes" id="UP001595901"/>
    </source>
</evidence>